<dbReference type="STRING" id="1437059.A6A05_01030"/>
<dbReference type="EMBL" id="LWQU01000130">
    <property type="protein sequence ID" value="OAN51475.1"/>
    <property type="molecule type" value="Genomic_DNA"/>
</dbReference>
<keyword evidence="2" id="KW-1185">Reference proteome</keyword>
<sequence length="63" mass="7606">MYDHDDEFHHCPQCQRRTRHRVSRGERKLADALWCQTCYHVHMRAQTEAARPRPPHRQAERAA</sequence>
<evidence type="ECO:0000313" key="1">
    <source>
        <dbReference type="EMBL" id="OAN51475.1"/>
    </source>
</evidence>
<gene>
    <name evidence="1" type="ORF">A6A05_01030</name>
</gene>
<organism evidence="1 2">
    <name type="scientific">Magnetospirillum moscoviense</name>
    <dbReference type="NCBI Taxonomy" id="1437059"/>
    <lineage>
        <taxon>Bacteria</taxon>
        <taxon>Pseudomonadati</taxon>
        <taxon>Pseudomonadota</taxon>
        <taxon>Alphaproteobacteria</taxon>
        <taxon>Rhodospirillales</taxon>
        <taxon>Rhodospirillaceae</taxon>
        <taxon>Magnetospirillum</taxon>
    </lineage>
</organism>
<protein>
    <submittedName>
        <fullName evidence="1">Uncharacterized protein</fullName>
    </submittedName>
</protein>
<evidence type="ECO:0000313" key="2">
    <source>
        <dbReference type="Proteomes" id="UP000078543"/>
    </source>
</evidence>
<dbReference type="OrthoDB" id="7361012at2"/>
<name>A0A178MT12_9PROT</name>
<comment type="caution">
    <text evidence="1">The sequence shown here is derived from an EMBL/GenBank/DDBJ whole genome shotgun (WGS) entry which is preliminary data.</text>
</comment>
<accession>A0A178MT12</accession>
<dbReference type="AlphaFoldDB" id="A0A178MT12"/>
<proteinExistence type="predicted"/>
<reference evidence="1 2" key="1">
    <citation type="submission" date="2016-04" db="EMBL/GenBank/DDBJ databases">
        <title>Draft genome sequence of freshwater magnetotactic bacteria Magnetospirillum marisnigri SP-1 and Magnetospirillum moscoviense BB-1.</title>
        <authorList>
            <person name="Koziaeva V."/>
            <person name="Dziuba M.V."/>
            <person name="Ivanov T.M."/>
            <person name="Kuznetsov B."/>
            <person name="Grouzdev D.S."/>
        </authorList>
    </citation>
    <scope>NUCLEOTIDE SEQUENCE [LARGE SCALE GENOMIC DNA]</scope>
    <source>
        <strain evidence="1 2">BB-1</strain>
    </source>
</reference>
<dbReference type="RefSeq" id="WP_068499308.1">
    <property type="nucleotide sequence ID" value="NZ_LWQU01000130.1"/>
</dbReference>
<dbReference type="Proteomes" id="UP000078543">
    <property type="component" value="Unassembled WGS sequence"/>
</dbReference>